<dbReference type="SMART" id="SM00028">
    <property type="entry name" value="TPR"/>
    <property type="match status" value="2"/>
</dbReference>
<feature type="transmembrane region" description="Helical" evidence="2">
    <location>
        <begin position="601"/>
        <end position="622"/>
    </location>
</feature>
<evidence type="ECO:0000313" key="4">
    <source>
        <dbReference type="Proteomes" id="UP001232063"/>
    </source>
</evidence>
<name>A0AAE3UC37_9BACT</name>
<evidence type="ECO:0000256" key="2">
    <source>
        <dbReference type="SAM" id="Phobius"/>
    </source>
</evidence>
<gene>
    <name evidence="3" type="ORF">QNI22_03515</name>
</gene>
<dbReference type="InterPro" id="IPR025738">
    <property type="entry name" value="BatD"/>
</dbReference>
<keyword evidence="4" id="KW-1185">Reference proteome</keyword>
<dbReference type="RefSeq" id="WP_314509236.1">
    <property type="nucleotide sequence ID" value="NZ_JASJOU010000001.1"/>
</dbReference>
<dbReference type="Proteomes" id="UP001232063">
    <property type="component" value="Unassembled WGS sequence"/>
</dbReference>
<dbReference type="SUPFAM" id="SSF48452">
    <property type="entry name" value="TPR-like"/>
    <property type="match status" value="1"/>
</dbReference>
<dbReference type="PROSITE" id="PS50005">
    <property type="entry name" value="TPR"/>
    <property type="match status" value="1"/>
</dbReference>
<feature type="transmembrane region" description="Helical" evidence="2">
    <location>
        <begin position="330"/>
        <end position="348"/>
    </location>
</feature>
<keyword evidence="2" id="KW-0472">Membrane</keyword>
<proteinExistence type="predicted"/>
<protein>
    <submittedName>
        <fullName evidence="3">BatD family protein</fullName>
    </submittedName>
</protein>
<dbReference type="PANTHER" id="PTHR40940">
    <property type="entry name" value="PROTEIN BATD-RELATED"/>
    <property type="match status" value="1"/>
</dbReference>
<dbReference type="InterPro" id="IPR019734">
    <property type="entry name" value="TPR_rpt"/>
</dbReference>
<keyword evidence="2" id="KW-0812">Transmembrane</keyword>
<keyword evidence="1" id="KW-0802">TPR repeat</keyword>
<dbReference type="InterPro" id="IPR011990">
    <property type="entry name" value="TPR-like_helical_dom_sf"/>
</dbReference>
<evidence type="ECO:0000256" key="1">
    <source>
        <dbReference type="PROSITE-ProRule" id="PRU00339"/>
    </source>
</evidence>
<accession>A0AAE3UC37</accession>
<feature type="transmembrane region" description="Helical" evidence="2">
    <location>
        <begin position="629"/>
        <end position="647"/>
    </location>
</feature>
<comment type="caution">
    <text evidence="3">The sequence shown here is derived from an EMBL/GenBank/DDBJ whole genome shotgun (WGS) entry which is preliminary data.</text>
</comment>
<keyword evidence="2" id="KW-1133">Transmembrane helix</keyword>
<reference evidence="3" key="1">
    <citation type="submission" date="2023-05" db="EMBL/GenBank/DDBJ databases">
        <authorList>
            <person name="Zhang X."/>
        </authorList>
    </citation>
    <scope>NUCLEOTIDE SEQUENCE</scope>
    <source>
        <strain evidence="3">BD1B2-1</strain>
    </source>
</reference>
<organism evidence="3 4">
    <name type="scientific">Xanthocytophaga agilis</name>
    <dbReference type="NCBI Taxonomy" id="3048010"/>
    <lineage>
        <taxon>Bacteria</taxon>
        <taxon>Pseudomonadati</taxon>
        <taxon>Bacteroidota</taxon>
        <taxon>Cytophagia</taxon>
        <taxon>Cytophagales</taxon>
        <taxon>Rhodocytophagaceae</taxon>
        <taxon>Xanthocytophaga</taxon>
    </lineage>
</organism>
<dbReference type="AlphaFoldDB" id="A0AAE3UC37"/>
<feature type="transmembrane region" description="Helical" evidence="2">
    <location>
        <begin position="479"/>
        <end position="498"/>
    </location>
</feature>
<feature type="repeat" description="TPR" evidence="1">
    <location>
        <begin position="533"/>
        <end position="566"/>
    </location>
</feature>
<dbReference type="PANTHER" id="PTHR40940:SF2">
    <property type="entry name" value="BATD"/>
    <property type="match status" value="1"/>
</dbReference>
<dbReference type="Gene3D" id="2.30.30.40">
    <property type="entry name" value="SH3 Domains"/>
    <property type="match status" value="1"/>
</dbReference>
<dbReference type="Gene3D" id="1.25.40.10">
    <property type="entry name" value="Tetratricopeptide repeat domain"/>
    <property type="match status" value="1"/>
</dbReference>
<dbReference type="EMBL" id="JASJOU010000001">
    <property type="protein sequence ID" value="MDJ1499695.1"/>
    <property type="molecule type" value="Genomic_DNA"/>
</dbReference>
<sequence length="721" mass="81607">MIQKEIFSMYIYRFAILLWMVVLCTFSAIGQDGGGKAFLRWVPSQKSVYQGESFVVKLQLYYEGNVSSPEVFPKLSVANSWAQEIKQSQKPVPFHEQINGKTYGVVVLKKYLIIPQKSGMLSLPAYAVTIKLTVAPKPDDFFQVEQTVDQSLTAPELSFSVKSLPEPKPVTFSGAVGKFSWKVLSDKDSLILQNPVLITYKIAGVGNIPFVSLPLYTLPTGLEGFEIKSTEEQSLTDKGLSGGKIFTQTIVGEQAGIYPLPLGFTYFDPSQEKYISLTDSLLITVRDTTQKARSQTSTQLPDRKISDKGLPWDTQQPNFNHIPPFWRSDLYWLLFVLPFGVVILVWGYSQWDAYQKRSIHYPLQKAVKALQHLKKKGNSLSAETAKEIETILFSYFSGRYQLEMVDWHLEYINRLLEQYKVSKAVREELSFVLKKCTELRFAKHITGQVLGSSEITVSQIIQILKQIEKQSRPDNRKELAIGFVLMLWVIGSSLLAAIPESQYRQAETYYQKQQFDSTITILNHIVKQGNKDKVVYSNLANCYVQTGKTGLAIANYEKARGIEPMYSAAIHNLDQLRKMKNLIPPVESPWQQAVTLVNLNLVAGVSLGLIWLGAGIILLYILSNIRRQWRIIGYVCVILGILSVVFLRQVEVSRLRKDMYIVIASTKGYYAPNIKARELVQLPEGAAVSREDLFSGWAKIRIPDGRKVWVNQQYITGVTPY</sequence>
<evidence type="ECO:0000313" key="3">
    <source>
        <dbReference type="EMBL" id="MDJ1499695.1"/>
    </source>
</evidence>